<organism evidence="2 3">
    <name type="scientific">Myroides albus</name>
    <dbReference type="NCBI Taxonomy" id="2562892"/>
    <lineage>
        <taxon>Bacteria</taxon>
        <taxon>Pseudomonadati</taxon>
        <taxon>Bacteroidota</taxon>
        <taxon>Flavobacteriia</taxon>
        <taxon>Flavobacteriales</taxon>
        <taxon>Flavobacteriaceae</taxon>
        <taxon>Myroides</taxon>
    </lineage>
</organism>
<evidence type="ECO:0000313" key="3">
    <source>
        <dbReference type="Proteomes" id="UP000438760"/>
    </source>
</evidence>
<reference evidence="2 3" key="1">
    <citation type="submission" date="2019-11" db="EMBL/GenBank/DDBJ databases">
        <title>Genome of Strain BIT-d1.</title>
        <authorList>
            <person name="Yang Y."/>
        </authorList>
    </citation>
    <scope>NUCLEOTIDE SEQUENCE [LARGE SCALE GENOMIC DNA]</scope>
    <source>
        <strain evidence="2 3">BIT-d1</strain>
    </source>
</reference>
<feature type="transmembrane region" description="Helical" evidence="1">
    <location>
        <begin position="71"/>
        <end position="91"/>
    </location>
</feature>
<evidence type="ECO:0000256" key="1">
    <source>
        <dbReference type="SAM" id="Phobius"/>
    </source>
</evidence>
<protein>
    <recommendedName>
        <fullName evidence="4">50S ribosomal protein L27</fullName>
    </recommendedName>
</protein>
<dbReference type="OrthoDB" id="329514at2"/>
<feature type="transmembrane region" description="Helical" evidence="1">
    <location>
        <begin position="107"/>
        <end position="127"/>
    </location>
</feature>
<sequence>MGYVVLLGILISIVYAWKAYMSNQPYNKKIAAIGLGATHFQIVAGVLMYFLSPWGMKSLSADAMQDTLLRLYTVEHPLVMIIAAVIITIGFSKAKRLKDAKKQNRTVAVYYVIGLILILSRIPWMFWPVASY</sequence>
<proteinExistence type="predicted"/>
<evidence type="ECO:0008006" key="4">
    <source>
        <dbReference type="Google" id="ProtNLM"/>
    </source>
</evidence>
<dbReference type="Proteomes" id="UP000438760">
    <property type="component" value="Unassembled WGS sequence"/>
</dbReference>
<comment type="caution">
    <text evidence="2">The sequence shown here is derived from an EMBL/GenBank/DDBJ whole genome shotgun (WGS) entry which is preliminary data.</text>
</comment>
<keyword evidence="1" id="KW-0812">Transmembrane</keyword>
<dbReference type="EMBL" id="WMJX01000004">
    <property type="protein sequence ID" value="MTG97223.1"/>
    <property type="molecule type" value="Genomic_DNA"/>
</dbReference>
<name>A0A6I3LGC2_9FLAO</name>
<evidence type="ECO:0000313" key="2">
    <source>
        <dbReference type="EMBL" id="MTG97223.1"/>
    </source>
</evidence>
<feature type="transmembrane region" description="Helical" evidence="1">
    <location>
        <begin position="6"/>
        <end position="23"/>
    </location>
</feature>
<accession>A0A6I3LGC2</accession>
<keyword evidence="3" id="KW-1185">Reference proteome</keyword>
<gene>
    <name evidence="2" type="ORF">GJV76_03580</name>
</gene>
<keyword evidence="1" id="KW-0472">Membrane</keyword>
<dbReference type="AlphaFoldDB" id="A0A6I3LGC2"/>
<feature type="transmembrane region" description="Helical" evidence="1">
    <location>
        <begin position="30"/>
        <end position="51"/>
    </location>
</feature>
<keyword evidence="1" id="KW-1133">Transmembrane helix</keyword>